<evidence type="ECO:0000313" key="2">
    <source>
        <dbReference type="Proteomes" id="UP000299102"/>
    </source>
</evidence>
<sequence>MRSLGLDGREERSLVATVDIRNASTNWDCIMRALKGKKKHPEIPVRARIQETWRKAGPVYRLSALRVTSAFRIISEEAVCVISGILPLRVLTEERQTLHRRKRSSTLSAEELREEERQSSTSRWQLQWDVAKKGRWTHCLIRQIDVWLNRNHGEVNYYLTQMLLGHGCFRAYFHHFKRDDSSECPSCPGQPEDAEHVFFRMAPFQPAT</sequence>
<protein>
    <submittedName>
        <fullName evidence="1">Retrovirus-related Pol polyprotein from type-1 retrotransposable element R1 2</fullName>
    </submittedName>
</protein>
<accession>A0A4C2A6G9</accession>
<dbReference type="AlphaFoldDB" id="A0A4C2A6G9"/>
<name>A0A4C2A6G9_EUMVA</name>
<organism evidence="1 2">
    <name type="scientific">Eumeta variegata</name>
    <name type="common">Bagworm moth</name>
    <name type="synonym">Eumeta japonica</name>
    <dbReference type="NCBI Taxonomy" id="151549"/>
    <lineage>
        <taxon>Eukaryota</taxon>
        <taxon>Metazoa</taxon>
        <taxon>Ecdysozoa</taxon>
        <taxon>Arthropoda</taxon>
        <taxon>Hexapoda</taxon>
        <taxon>Insecta</taxon>
        <taxon>Pterygota</taxon>
        <taxon>Neoptera</taxon>
        <taxon>Endopterygota</taxon>
        <taxon>Lepidoptera</taxon>
        <taxon>Glossata</taxon>
        <taxon>Ditrysia</taxon>
        <taxon>Tineoidea</taxon>
        <taxon>Psychidae</taxon>
        <taxon>Oiketicinae</taxon>
        <taxon>Eumeta</taxon>
    </lineage>
</organism>
<proteinExistence type="predicted"/>
<dbReference type="OrthoDB" id="415822at2759"/>
<comment type="caution">
    <text evidence="1">The sequence shown here is derived from an EMBL/GenBank/DDBJ whole genome shotgun (WGS) entry which is preliminary data.</text>
</comment>
<dbReference type="EMBL" id="BGZK01002764">
    <property type="protein sequence ID" value="GBP96286.1"/>
    <property type="molecule type" value="Genomic_DNA"/>
</dbReference>
<reference evidence="1 2" key="1">
    <citation type="journal article" date="2019" name="Commun. Biol.">
        <title>The bagworm genome reveals a unique fibroin gene that provides high tensile strength.</title>
        <authorList>
            <person name="Kono N."/>
            <person name="Nakamura H."/>
            <person name="Ohtoshi R."/>
            <person name="Tomita M."/>
            <person name="Numata K."/>
            <person name="Arakawa K."/>
        </authorList>
    </citation>
    <scope>NUCLEOTIDE SEQUENCE [LARGE SCALE GENOMIC DNA]</scope>
</reference>
<gene>
    <name evidence="1" type="ORF">EVAR_70409_1</name>
</gene>
<evidence type="ECO:0000313" key="1">
    <source>
        <dbReference type="EMBL" id="GBP96286.1"/>
    </source>
</evidence>
<keyword evidence="2" id="KW-1185">Reference proteome</keyword>
<dbReference type="Proteomes" id="UP000299102">
    <property type="component" value="Unassembled WGS sequence"/>
</dbReference>